<proteinExistence type="predicted"/>
<evidence type="ECO:0000313" key="8">
    <source>
        <dbReference type="EMBL" id="PIG85963.1"/>
    </source>
</evidence>
<protein>
    <submittedName>
        <fullName evidence="8">Fungal specific transcription factor</fullName>
    </submittedName>
</protein>
<dbReference type="PANTHER" id="PTHR46910:SF23">
    <property type="entry name" value="THIAMINE REPRESSIBLE GENES REGULATORY PROTEIN THI1"/>
    <property type="match status" value="1"/>
</dbReference>
<keyword evidence="4" id="KW-0804">Transcription</keyword>
<dbReference type="CDD" id="cd00067">
    <property type="entry name" value="GAL4"/>
    <property type="match status" value="1"/>
</dbReference>
<evidence type="ECO:0000313" key="9">
    <source>
        <dbReference type="Proteomes" id="UP000231358"/>
    </source>
</evidence>
<dbReference type="STRING" id="656916.A0A2G7FZH2"/>
<keyword evidence="2" id="KW-0805">Transcription regulation</keyword>
<dbReference type="InterPro" id="IPR007219">
    <property type="entry name" value="XnlR_reg_dom"/>
</dbReference>
<accession>A0A2G7FZH2</accession>
<keyword evidence="3" id="KW-0238">DNA-binding</keyword>
<feature type="domain" description="Zn(2)-C6 fungal-type" evidence="7">
    <location>
        <begin position="51"/>
        <end position="80"/>
    </location>
</feature>
<dbReference type="Proteomes" id="UP000231358">
    <property type="component" value="Unassembled WGS sequence"/>
</dbReference>
<comment type="caution">
    <text evidence="8">The sequence shown here is derived from an EMBL/GenBank/DDBJ whole genome shotgun (WGS) entry which is preliminary data.</text>
</comment>
<dbReference type="InterPro" id="IPR036864">
    <property type="entry name" value="Zn2-C6_fun-type_DNA-bd_sf"/>
</dbReference>
<dbReference type="InterPro" id="IPR001138">
    <property type="entry name" value="Zn2Cys6_DnaBD"/>
</dbReference>
<evidence type="ECO:0000256" key="3">
    <source>
        <dbReference type="ARBA" id="ARBA00023125"/>
    </source>
</evidence>
<feature type="compositionally biased region" description="Polar residues" evidence="6">
    <location>
        <begin position="557"/>
        <end position="578"/>
    </location>
</feature>
<dbReference type="Gene3D" id="4.10.240.10">
    <property type="entry name" value="Zn(2)-C6 fungal-type DNA-binding domain"/>
    <property type="match status" value="1"/>
</dbReference>
<evidence type="ECO:0000256" key="6">
    <source>
        <dbReference type="SAM" id="MobiDB-lite"/>
    </source>
</evidence>
<evidence type="ECO:0000256" key="5">
    <source>
        <dbReference type="ARBA" id="ARBA00023242"/>
    </source>
</evidence>
<keyword evidence="1" id="KW-0479">Metal-binding</keyword>
<dbReference type="SMART" id="SM00066">
    <property type="entry name" value="GAL4"/>
    <property type="match status" value="1"/>
</dbReference>
<dbReference type="GO" id="GO:0000981">
    <property type="term" value="F:DNA-binding transcription factor activity, RNA polymerase II-specific"/>
    <property type="evidence" value="ECO:0007669"/>
    <property type="project" value="InterPro"/>
</dbReference>
<dbReference type="AlphaFoldDB" id="A0A2G7FZH2"/>
<dbReference type="PROSITE" id="PS50048">
    <property type="entry name" value="ZN2_CY6_FUNGAL_2"/>
    <property type="match status" value="1"/>
</dbReference>
<dbReference type="Pfam" id="PF00172">
    <property type="entry name" value="Zn_clus"/>
    <property type="match status" value="1"/>
</dbReference>
<sequence length="837" mass="94005">MTFMSATVSLLVLNPYASKHSDIPLHVVQEQSIPLGENSVMTTDKKRAARACDECRRLKEKCEGGVPCSRCSHFRRSCEFKNRVSRVREFRAYVPRTRSPAVRADVRELAERSRYMERILRHTMQGISLDTDTLSQMANALASNQEHPREPPLEPEDVDGLPIDDEACTIDPVEDTTTHYSGEFSYWNFSMRIKHQIEHQTRRSLAQHTRNADQRVFEYWRAQQLRSGQSHLSAAISSCPPRQIARFLANTFFKYAETHYFFVQKRWFFENLDVLYSNSGSFDRKGAAVISILLTVFAIGTQYAYLDSPSHNTTSDGDFSEDDIGATFYQNAVRLLPEIIESSCLESVQACLLFGFYSLPIDASGLGYIYINLAVRLAMQNGMHRKCKSDVFNPDMIETRNRVWWTAYSLERKISIFHGRPLSVLRSDVDTDVPEYREGMHAEDPPWNVARAVTSIQLIHFLEDFFHELSLLRHCEKKTIPNILARLRDKKSAMADWWDSMPQDVLGDASQPQNLNRAAIHLRLEYCLVSMFIGRPFFLREQTTQSPRGSLAGPEFTGTTPDNGEGSSPKQTSSTQSLVKDCTEAATEVIRLCQILQNNGPGLARASYIEYSSCRASLLVLIAYSIQNRSAEYHKTLQDGLDMIREMATSGDSARSEVALIEALERALARLHSEAQPTQPSDFPSETISTMSDYDAFKQWGSSWRSGGAPNMCDSVAVPANTVAASAGSALPPVNSDPNSVGYMEPLNLSASSNESRREMQMDALNAWDPINELSVFGAGNLAMSSAWPTQTETQVLEQFLAVPEAGIVPRLEADRHGGFAQMFPYRASQDARTSPR</sequence>
<dbReference type="PANTHER" id="PTHR46910">
    <property type="entry name" value="TRANSCRIPTION FACTOR PDR1"/>
    <property type="match status" value="1"/>
</dbReference>
<evidence type="ECO:0000256" key="1">
    <source>
        <dbReference type="ARBA" id="ARBA00022723"/>
    </source>
</evidence>
<keyword evidence="9" id="KW-1185">Reference proteome</keyword>
<gene>
    <name evidence="8" type="ORF">AARAC_004464</name>
</gene>
<dbReference type="InterPro" id="IPR050987">
    <property type="entry name" value="AtrR-like"/>
</dbReference>
<dbReference type="GO" id="GO:0003677">
    <property type="term" value="F:DNA binding"/>
    <property type="evidence" value="ECO:0007669"/>
    <property type="project" value="UniProtKB-KW"/>
</dbReference>
<dbReference type="Pfam" id="PF04082">
    <property type="entry name" value="Fungal_trans"/>
    <property type="match status" value="1"/>
</dbReference>
<feature type="region of interest" description="Disordered" evidence="6">
    <location>
        <begin position="544"/>
        <end position="578"/>
    </location>
</feature>
<dbReference type="GO" id="GO:0006351">
    <property type="term" value="P:DNA-templated transcription"/>
    <property type="evidence" value="ECO:0007669"/>
    <property type="project" value="InterPro"/>
</dbReference>
<name>A0A2G7FZH2_9EURO</name>
<evidence type="ECO:0000256" key="2">
    <source>
        <dbReference type="ARBA" id="ARBA00023015"/>
    </source>
</evidence>
<dbReference type="SUPFAM" id="SSF57701">
    <property type="entry name" value="Zn2/Cys6 DNA-binding domain"/>
    <property type="match status" value="1"/>
</dbReference>
<dbReference type="GO" id="GO:0009893">
    <property type="term" value="P:positive regulation of metabolic process"/>
    <property type="evidence" value="ECO:0007669"/>
    <property type="project" value="UniProtKB-ARBA"/>
</dbReference>
<keyword evidence="5" id="KW-0539">Nucleus</keyword>
<evidence type="ECO:0000256" key="4">
    <source>
        <dbReference type="ARBA" id="ARBA00023163"/>
    </source>
</evidence>
<evidence type="ECO:0000259" key="7">
    <source>
        <dbReference type="PROSITE" id="PS50048"/>
    </source>
</evidence>
<dbReference type="PROSITE" id="PS00463">
    <property type="entry name" value="ZN2_CY6_FUNGAL_1"/>
    <property type="match status" value="1"/>
</dbReference>
<dbReference type="CDD" id="cd12148">
    <property type="entry name" value="fungal_TF_MHR"/>
    <property type="match status" value="1"/>
</dbReference>
<organism evidence="8 9">
    <name type="scientific">Aspergillus arachidicola</name>
    <dbReference type="NCBI Taxonomy" id="656916"/>
    <lineage>
        <taxon>Eukaryota</taxon>
        <taxon>Fungi</taxon>
        <taxon>Dikarya</taxon>
        <taxon>Ascomycota</taxon>
        <taxon>Pezizomycotina</taxon>
        <taxon>Eurotiomycetes</taxon>
        <taxon>Eurotiomycetidae</taxon>
        <taxon>Eurotiales</taxon>
        <taxon>Aspergillaceae</taxon>
        <taxon>Aspergillus</taxon>
        <taxon>Aspergillus subgen. Circumdati</taxon>
    </lineage>
</organism>
<dbReference type="SMART" id="SM00906">
    <property type="entry name" value="Fungal_trans"/>
    <property type="match status" value="1"/>
</dbReference>
<reference evidence="8 9" key="1">
    <citation type="submission" date="2017-05" db="EMBL/GenBank/DDBJ databases">
        <title>Genome sequence for an aflatoxigenic pathogen of Argentinian peanut, Aspergillus arachidicola.</title>
        <authorList>
            <person name="Moore G."/>
            <person name="Beltz S.B."/>
            <person name="Mack B.M."/>
        </authorList>
    </citation>
    <scope>NUCLEOTIDE SEQUENCE [LARGE SCALE GENOMIC DNA]</scope>
    <source>
        <strain evidence="8 9">CBS 117610</strain>
    </source>
</reference>
<dbReference type="GO" id="GO:0008270">
    <property type="term" value="F:zinc ion binding"/>
    <property type="evidence" value="ECO:0007669"/>
    <property type="project" value="InterPro"/>
</dbReference>
<dbReference type="EMBL" id="NEXV01000294">
    <property type="protein sequence ID" value="PIG85963.1"/>
    <property type="molecule type" value="Genomic_DNA"/>
</dbReference>